<keyword evidence="2" id="KW-1001">Plastid inner membrane</keyword>
<name>A0A976UBU2_9ROSI</name>
<evidence type="ECO:0000256" key="1">
    <source>
        <dbReference type="ARBA" id="ARBA00004141"/>
    </source>
</evidence>
<proteinExistence type="inferred from homology"/>
<reference evidence="4" key="1">
    <citation type="submission" date="2022-07" db="EMBL/GenBank/DDBJ databases">
        <title>Complete plastome sequence of Bouea macrophylla.</title>
        <authorList>
            <person name="Huang Y.-H."/>
            <person name="Chen D.-J."/>
            <person name="Wang H.-F."/>
        </authorList>
    </citation>
    <scope>NUCLEOTIDE SEQUENCE</scope>
</reference>
<dbReference type="RefSeq" id="YP_010470969.1">
    <property type="nucleotide sequence ID" value="NC_066047.1"/>
</dbReference>
<keyword evidence="2" id="KW-0812">Transmembrane</keyword>
<geneLocation type="chloroplast" evidence="4"/>
<feature type="compositionally biased region" description="Acidic residues" evidence="3">
    <location>
        <begin position="300"/>
        <end position="311"/>
    </location>
</feature>
<sequence length="1877" mass="224855">MIFQSFILGNLVSLCMKIINSVVVVGLYYGFLTTFSIGPSYLFLLRARVMEEGEEGTEKKVSATTGFIAGQLMMFISIYYAPLHLALGRPHTITVLALPYLLFHFFWNNHKHFFDYGSTIRNSMRNLSIQCVFLNNLIFQLFNHFILPSSMLARLVNISMFRCNNKMLFVTSSFVGWLIGHILFMKWVGLVLVWIQQKNSIRSNVLIRSNKYLVSELRNSMARIFSILLFITCIYYLGRIPLPIFTKKLKVKETFERQKREESAEVTDREIETTFKTRGTKQEQEVSTEEDPSPSLFSEEKEDPDKIEETEEIRVNGKEKKKTKHKFHFHFKETCDKNSPVYETSYLDGNQENAKLEKEKVTNKEKYLFLWFEIWFERFEKPLVTLLFDYKRFRRPFRYKKKKKNQFEHAVRNDIAHFFFYTCQSDGKERISFTYPASLSTFLEMIQKKMSFFTTEKLSSDELYKHWSYTNEQKRNNLNKKFLSRIEVLDKGSLTRDVLEKKTKLCNDETKKEYLPKIYDPFTYGSSRGRMKKLFSPVILNETYIQNNREIIWINKIHGFLLLLINDYHEFEQTIDRLSRKLFSREKRKVRSLFPEPKREKIDSEYRIQIFKFLFDAVLTIPNAQTIRKKSIGIKEISKKVPRWSYKSVSDLKQKESETEENVADGPVISTRNVKRILIFTYTNNNSNKNLEQKKEVKLRRYSYKSDFRRELIKGSMRAQRRKTVTWEFFQANTHSPLFLDRIKKLFYFSFEISGPINGIFRIFRNWMWKQKDQKKSDYTNEMKKKIDKKEEYKRKEKGRMKIAETWDSFFFSQVIRGFLLLTQSILRKYIILPSLIIAKNLARILLFEWPEWSQDLKDWKKEMHVKCTYNGIQLSETEFPYNWLTDGIQIKILFPFSLKSRRRSKLQSLHKDSLKKIKGQESDFCFLTVLGMETEFPFGSPRKQRSFFEPVLQELKKKIRKWKTKSFIVLRILKERTKIFRKVAKETNKWVIKSIRFLKGRIKKLSKRKPIQLVILGEMREIEDLGEIKKDSITIIGNHTINELSIQIRSMHWTNFSITEKQMKDLSNRTNIIRNQIEKITKEKKKGLLTQEINISSTKISYRAKILESSKKIWQILKRRNTRLIRKSYFFIKFLIERVYINLFLSILNIPRMNAKFFFESTIQIKNVHNNEANQEKINKPTKNTIHFLSTLKKSLYKISNNNKNSKIFWDLSSFSQSQAYVFYKLSQTQVINFSNLRSVVQYHGTSLFLKNELKDCFEKKGIFQYELRHKPFWKFGMNEWKTWLSSHYQYDLPRIRWTKLVPQKWRNRANQDCMTQNKDLNKKDSYEKNRLTHYQKEKQNLFEADALQNHKSNFQKYYRYDLLSYKSINYDDKKDSSIDRSLVQESFYNYNIGKGKFFGMLGSIPINNYLGEDDIMDIDKIANRKYFDWRILYFCLRNKIDIQSWVDMDTGTNSNQNTKIGADNYQIIDEITKKGLFYFTIHQNEEINPSNQKRTLFGWMGMNNKILNNLISNWELWFFPEFVLLFNAYKTKPWIIPIKLLLSDFNGNANGNKKRTIKKKEYLFISSNQKKYLELDNGSQEEKKTTSQGNPRSDAQNQVSLGSVLSKQEKDVEEKYAGSDMKKRRKKKQYKSNIEAELDFLLKKDFHFQLRWDNSLNEKVMNNIKIGCLLLRLINPKEIAISYIQREEMRLDILMTEKDFALTELMKRGIVIIEPARLSVKNAGQFFIYQTIGISLVHKNKRQFQFNKRYREKSYADKKFFDEWIPSHQLRTGTKDKKHYDLLVPEKILFPKRRRELRTLICFNSKNRNGMRSYVWDKRKDLAREKKKFINVKFFLWSNYRLEDLVCMNRYWFNTNNGSRFSMVRIHMYPRLKIR</sequence>
<comment type="function">
    <text evidence="2">Involved in protein precursor import into chloroplasts. May be part of an intermediate translocation complex acting as a protein-conducting channel at the inner envelope.</text>
</comment>
<feature type="region of interest" description="Disordered" evidence="3">
    <location>
        <begin position="1577"/>
        <end position="1602"/>
    </location>
</feature>
<keyword evidence="2" id="KW-0653">Protein transport</keyword>
<feature type="compositionally biased region" description="Polar residues" evidence="3">
    <location>
        <begin position="1588"/>
        <end position="1602"/>
    </location>
</feature>
<feature type="transmembrane region" description="Helical" evidence="2">
    <location>
        <begin position="18"/>
        <end position="44"/>
    </location>
</feature>
<feature type="region of interest" description="Disordered" evidence="3">
    <location>
        <begin position="262"/>
        <end position="319"/>
    </location>
</feature>
<comment type="similarity">
    <text evidence="2">Belongs to the TIC214 family.</text>
</comment>
<dbReference type="GO" id="GO:0009706">
    <property type="term" value="C:chloroplast inner membrane"/>
    <property type="evidence" value="ECO:0007669"/>
    <property type="project" value="UniProtKB-SubCell"/>
</dbReference>
<organism evidence="4">
    <name type="scientific">Bouea macrophylla</name>
    <dbReference type="NCBI Taxonomy" id="171931"/>
    <lineage>
        <taxon>Eukaryota</taxon>
        <taxon>Viridiplantae</taxon>
        <taxon>Streptophyta</taxon>
        <taxon>Embryophyta</taxon>
        <taxon>Tracheophyta</taxon>
        <taxon>Spermatophyta</taxon>
        <taxon>Magnoliopsida</taxon>
        <taxon>eudicotyledons</taxon>
        <taxon>Gunneridae</taxon>
        <taxon>Pentapetalae</taxon>
        <taxon>rosids</taxon>
        <taxon>malvids</taxon>
        <taxon>Sapindales</taxon>
        <taxon>Anacardiaceae</taxon>
        <taxon>Bouea</taxon>
    </lineage>
</organism>
<dbReference type="GO" id="GO:0015031">
    <property type="term" value="P:protein transport"/>
    <property type="evidence" value="ECO:0007669"/>
    <property type="project" value="UniProtKB-KW"/>
</dbReference>
<dbReference type="PANTHER" id="PTHR33163:SF40">
    <property type="entry name" value="PROTEIN TIC 214"/>
    <property type="match status" value="1"/>
</dbReference>
<keyword evidence="2 4" id="KW-0934">Plastid</keyword>
<feature type="transmembrane region" description="Helical" evidence="2">
    <location>
        <begin position="167"/>
        <end position="195"/>
    </location>
</feature>
<dbReference type="GeneID" id="74847681"/>
<dbReference type="EMBL" id="ON920201">
    <property type="protein sequence ID" value="UVF62798.1"/>
    <property type="molecule type" value="Genomic_DNA"/>
</dbReference>
<dbReference type="PANTHER" id="PTHR33163">
    <property type="entry name" value="PROTEIN TIC 214-RELATED"/>
    <property type="match status" value="1"/>
</dbReference>
<evidence type="ECO:0000313" key="4">
    <source>
        <dbReference type="EMBL" id="UVF62798.1"/>
    </source>
</evidence>
<keyword evidence="2" id="KW-1133">Transmembrane helix</keyword>
<dbReference type="Pfam" id="PF05758">
    <property type="entry name" value="Ycf1"/>
    <property type="match status" value="1"/>
</dbReference>
<evidence type="ECO:0000256" key="3">
    <source>
        <dbReference type="SAM" id="MobiDB-lite"/>
    </source>
</evidence>
<feature type="transmembrane region" description="Helical" evidence="2">
    <location>
        <begin position="88"/>
        <end position="107"/>
    </location>
</feature>
<keyword evidence="2 4" id="KW-0150">Chloroplast</keyword>
<keyword evidence="2" id="KW-0472">Membrane</keyword>
<comment type="subunit">
    <text evidence="2">Part of the Tic complex.</text>
</comment>
<accession>A0A976UBU2</accession>
<gene>
    <name evidence="4" type="primary">ycf1</name>
    <name evidence="2" type="synonym">TIC214</name>
</gene>
<keyword evidence="2" id="KW-0813">Transport</keyword>
<protein>
    <recommendedName>
        <fullName evidence="2">Protein TIC 214</fullName>
    </recommendedName>
    <alternativeName>
        <fullName evidence="2">Translocon at the inner envelope membrane of chloroplasts 214</fullName>
    </alternativeName>
</protein>
<feature type="transmembrane region" description="Helical" evidence="2">
    <location>
        <begin position="221"/>
        <end position="238"/>
    </location>
</feature>
<dbReference type="InterPro" id="IPR008896">
    <property type="entry name" value="TIC214"/>
</dbReference>
<evidence type="ECO:0000256" key="2">
    <source>
        <dbReference type="RuleBase" id="RU364085"/>
    </source>
</evidence>
<feature type="compositionally biased region" description="Basic and acidic residues" evidence="3">
    <location>
        <begin position="262"/>
        <end position="284"/>
    </location>
</feature>
<feature type="transmembrane region" description="Helical" evidence="2">
    <location>
        <begin position="65"/>
        <end position="82"/>
    </location>
</feature>
<feature type="transmembrane region" description="Helical" evidence="2">
    <location>
        <begin position="127"/>
        <end position="147"/>
    </location>
</feature>
<comment type="subcellular location">
    <subcellularLocation>
        <location evidence="1">Membrane</location>
        <topology evidence="1">Multi-pass membrane protein</topology>
    </subcellularLocation>
    <subcellularLocation>
        <location evidence="2">Plastid</location>
        <location evidence="2">Chloroplast inner membrane</location>
    </subcellularLocation>
</comment>